<keyword evidence="2 6" id="KW-0813">Transport</keyword>
<dbReference type="PANTHER" id="PTHR43496">
    <property type="entry name" value="PROTEIN LPLB"/>
    <property type="match status" value="1"/>
</dbReference>
<dbReference type="RefSeq" id="WP_175398776.1">
    <property type="nucleotide sequence ID" value="NZ_JABMCB010000202.1"/>
</dbReference>
<keyword evidence="5 6" id="KW-0472">Membrane</keyword>
<dbReference type="Pfam" id="PF00528">
    <property type="entry name" value="BPD_transp_1"/>
    <property type="match status" value="1"/>
</dbReference>
<feature type="transmembrane region" description="Helical" evidence="6">
    <location>
        <begin position="29"/>
        <end position="47"/>
    </location>
</feature>
<feature type="transmembrane region" description="Helical" evidence="6">
    <location>
        <begin position="285"/>
        <end position="310"/>
    </location>
</feature>
<dbReference type="AlphaFoldDB" id="A0A7Y6EXT3"/>
<dbReference type="GO" id="GO:0055085">
    <property type="term" value="P:transmembrane transport"/>
    <property type="evidence" value="ECO:0007669"/>
    <property type="project" value="InterPro"/>
</dbReference>
<evidence type="ECO:0000256" key="5">
    <source>
        <dbReference type="ARBA" id="ARBA00023136"/>
    </source>
</evidence>
<dbReference type="Proteomes" id="UP000526125">
    <property type="component" value="Unassembled WGS sequence"/>
</dbReference>
<evidence type="ECO:0000256" key="3">
    <source>
        <dbReference type="ARBA" id="ARBA00022692"/>
    </source>
</evidence>
<dbReference type="GO" id="GO:0005886">
    <property type="term" value="C:plasma membrane"/>
    <property type="evidence" value="ECO:0007669"/>
    <property type="project" value="UniProtKB-SubCell"/>
</dbReference>
<comment type="subcellular location">
    <subcellularLocation>
        <location evidence="6">Cell membrane</location>
        <topology evidence="6">Multi-pass membrane protein</topology>
    </subcellularLocation>
    <subcellularLocation>
        <location evidence="1">Membrane</location>
        <topology evidence="1">Multi-pass membrane protein</topology>
    </subcellularLocation>
</comment>
<sequence length="319" mass="36575">MKAITEERRFRTRKHKNSQKWKVFKNQKYLYMMSFPFVIWVFVFQYLPLWGWTMAFQNYRPGKGFFDQKWVGFDHFQALFQDEHFYLVLRNTLAMSLMGLVAGFVFPVLFAVVLNEVRVQFLKRFVQTVSYLPHFVSWVVAAGIVIKMMSTDGGAINDLLLGLNLIDQPIQFMAKGQLFWGIVTGADVWKETGWNAIIYLAAISGIGPELYKAARVDGASRLRQIWHITLPGIRPTIIVLFIMSIGHLVGIGFEKQFLLGNHLVSDYSEVLDLYALNYGLSMGRYSFGTAISIFNSVISVILLFVVNGLFKKFANESIM</sequence>
<feature type="domain" description="ABC transmembrane type-1" evidence="7">
    <location>
        <begin position="89"/>
        <end position="306"/>
    </location>
</feature>
<proteinExistence type="inferred from homology"/>
<name>A0A7Y6EXT3_9BACL</name>
<dbReference type="InterPro" id="IPR000515">
    <property type="entry name" value="MetI-like"/>
</dbReference>
<keyword evidence="3 6" id="KW-0812">Transmembrane</keyword>
<dbReference type="PROSITE" id="PS50928">
    <property type="entry name" value="ABC_TM1"/>
    <property type="match status" value="1"/>
</dbReference>
<comment type="similarity">
    <text evidence="6">Belongs to the binding-protein-dependent transport system permease family.</text>
</comment>
<evidence type="ECO:0000256" key="4">
    <source>
        <dbReference type="ARBA" id="ARBA00022989"/>
    </source>
</evidence>
<evidence type="ECO:0000313" key="8">
    <source>
        <dbReference type="EMBL" id="NUU79196.1"/>
    </source>
</evidence>
<dbReference type="Gene3D" id="1.10.3720.10">
    <property type="entry name" value="MetI-like"/>
    <property type="match status" value="1"/>
</dbReference>
<evidence type="ECO:0000256" key="2">
    <source>
        <dbReference type="ARBA" id="ARBA00022448"/>
    </source>
</evidence>
<feature type="transmembrane region" description="Helical" evidence="6">
    <location>
        <begin position="93"/>
        <end position="113"/>
    </location>
</feature>
<accession>A0A7Y6EXT3</accession>
<keyword evidence="4 6" id="KW-1133">Transmembrane helix</keyword>
<comment type="caution">
    <text evidence="8">The sequence shown here is derived from an EMBL/GenBank/DDBJ whole genome shotgun (WGS) entry which is preliminary data.</text>
</comment>
<protein>
    <submittedName>
        <fullName evidence="8">Sugar ABC transporter permease</fullName>
    </submittedName>
</protein>
<gene>
    <name evidence="8" type="ORF">HP552_28770</name>
</gene>
<evidence type="ECO:0000259" key="7">
    <source>
        <dbReference type="PROSITE" id="PS50928"/>
    </source>
</evidence>
<evidence type="ECO:0000256" key="1">
    <source>
        <dbReference type="ARBA" id="ARBA00004141"/>
    </source>
</evidence>
<reference evidence="8 9" key="1">
    <citation type="submission" date="2020-05" db="EMBL/GenBank/DDBJ databases">
        <title>Genome Sequencing of Type Strains.</title>
        <authorList>
            <person name="Lemaire J.F."/>
            <person name="Inderbitzin P."/>
            <person name="Gregorio O.A."/>
            <person name="Collins S.B."/>
            <person name="Wespe N."/>
            <person name="Knight-Connoni V."/>
        </authorList>
    </citation>
    <scope>NUCLEOTIDE SEQUENCE [LARGE SCALE GENOMIC DNA]</scope>
    <source>
        <strain evidence="8 9">LMG 21957</strain>
    </source>
</reference>
<feature type="transmembrane region" description="Helical" evidence="6">
    <location>
        <begin position="232"/>
        <end position="253"/>
    </location>
</feature>
<dbReference type="PANTHER" id="PTHR43496:SF1">
    <property type="entry name" value="POLYGALACTURONAN_RHAMNOGALACTURONAN TRANSPORT SYSTEM PERMEASE PROTEIN YTEP"/>
    <property type="match status" value="1"/>
</dbReference>
<evidence type="ECO:0000256" key="6">
    <source>
        <dbReference type="RuleBase" id="RU363032"/>
    </source>
</evidence>
<keyword evidence="9" id="KW-1185">Reference proteome</keyword>
<dbReference type="InterPro" id="IPR035906">
    <property type="entry name" value="MetI-like_sf"/>
</dbReference>
<dbReference type="CDD" id="cd06261">
    <property type="entry name" value="TM_PBP2"/>
    <property type="match status" value="1"/>
</dbReference>
<dbReference type="SUPFAM" id="SSF161098">
    <property type="entry name" value="MetI-like"/>
    <property type="match status" value="1"/>
</dbReference>
<dbReference type="EMBL" id="JABMCB010000202">
    <property type="protein sequence ID" value="NUU79196.1"/>
    <property type="molecule type" value="Genomic_DNA"/>
</dbReference>
<evidence type="ECO:0000313" key="9">
    <source>
        <dbReference type="Proteomes" id="UP000526125"/>
    </source>
</evidence>
<organism evidence="8 9">
    <name type="scientific">Paenibacillus xylanilyticus</name>
    <dbReference type="NCBI Taxonomy" id="248903"/>
    <lineage>
        <taxon>Bacteria</taxon>
        <taxon>Bacillati</taxon>
        <taxon>Bacillota</taxon>
        <taxon>Bacilli</taxon>
        <taxon>Bacillales</taxon>
        <taxon>Paenibacillaceae</taxon>
        <taxon>Paenibacillus</taxon>
    </lineage>
</organism>